<sequence length="768" mass="85369">MASPQTGSMVPDPLASISMTKLSTYVSFYEPAAVSNSQQASSATATDSQSPKLILIASWMGAQDMHIAKYVTRYQKLYPTSRILLVKFVCKLIIVESLANDAVHPAVTYLRSQLDSDYLAASPVRPQILMHAFSNGGMASTKHLLGLYRKETGQTFPLHCAIYDSCPGLWTYIGGYNAVMAGVPKGMWRWIISPFLHVLNFYFMIVVKVLRRPYNLAINANFHNNKEEVHQSHRAYIYGKKDKMVEWTHVERHAQQARDQGYSVRAELFANSPHVAHMRTDETRHHVSFNETDPIPGSTWEAGKPPQPNKDGIKASSEQKEAPKVEQKGAPELSFSVQIDYLLAAHRDDTPDDWVCGQSPPPFVYPTARVPELGVAAFARSFIEHLIREADLAYHGGGKDDAATRLRARHRYRDVTHDARAWAWRVEVGPTRFGAKPIVPPPEWLRTGIAAQDRWLGVRITSPAMWAGHGAGRERKESFRYVKHILNALTRALDFTTPEGCGMVVSVGVGKRAFALNELQRLAAGFFISGHLLSALPYHQNPQSPSSNGQSSGGGGVARCVSNAIDSKLAFDLRRQVVKGKAESKALADAPFLYPSILFENSRTIPRGALPLPQPQKLNYLAAASKRLFGTATPEEVGTLMQPTEPGRPPAVDFRHYREGHYRGERALAERKTTIACRQLGVTTDAESVAVWCDLVTRMALSLLTVNYGAWDQVLVYCFEKAEVFPDSFDALDLLYVLAGLDMAESVQRRIVEKHHQLPWADPFAQKS</sequence>
<name>A0ABR1Q7J3_9PEZI</name>
<dbReference type="GeneID" id="92078659"/>
<evidence type="ECO:0000313" key="9">
    <source>
        <dbReference type="Proteomes" id="UP001391051"/>
    </source>
</evidence>
<dbReference type="Proteomes" id="UP001391051">
    <property type="component" value="Unassembled WGS sequence"/>
</dbReference>
<gene>
    <name evidence="8" type="ORF">PG986_009375</name>
</gene>
<evidence type="ECO:0008006" key="10">
    <source>
        <dbReference type="Google" id="ProtNLM"/>
    </source>
</evidence>
<reference evidence="8 9" key="1">
    <citation type="submission" date="2023-01" db="EMBL/GenBank/DDBJ databases">
        <title>Analysis of 21 Apiospora genomes using comparative genomics revels a genus with tremendous synthesis potential of carbohydrate active enzymes and secondary metabolites.</title>
        <authorList>
            <person name="Sorensen T."/>
        </authorList>
    </citation>
    <scope>NUCLEOTIDE SEQUENCE [LARGE SCALE GENOMIC DNA]</scope>
    <source>
        <strain evidence="8 9">CBS 24483</strain>
    </source>
</reference>
<dbReference type="InterPro" id="IPR008547">
    <property type="entry name" value="DUF829_TMEM53"/>
</dbReference>
<protein>
    <recommendedName>
        <fullName evidence="10">DUF676 domain-containing protein</fullName>
    </recommendedName>
</protein>
<dbReference type="SUPFAM" id="SSF53474">
    <property type="entry name" value="alpha/beta-Hydrolases"/>
    <property type="match status" value="1"/>
</dbReference>
<evidence type="ECO:0000256" key="3">
    <source>
        <dbReference type="ARBA" id="ARBA00022989"/>
    </source>
</evidence>
<dbReference type="RefSeq" id="XP_066697995.1">
    <property type="nucleotide sequence ID" value="XM_066845597.1"/>
</dbReference>
<feature type="compositionally biased region" description="Basic and acidic residues" evidence="7">
    <location>
        <begin position="311"/>
        <end position="329"/>
    </location>
</feature>
<evidence type="ECO:0000313" key="8">
    <source>
        <dbReference type="EMBL" id="KAK7948489.1"/>
    </source>
</evidence>
<keyword evidence="4" id="KW-0472">Membrane</keyword>
<evidence type="ECO:0000256" key="1">
    <source>
        <dbReference type="ARBA" id="ARBA00007387"/>
    </source>
</evidence>
<evidence type="ECO:0000256" key="4">
    <source>
        <dbReference type="ARBA" id="ARBA00023136"/>
    </source>
</evidence>
<comment type="caution">
    <text evidence="8">The sequence shown here is derived from an EMBL/GenBank/DDBJ whole genome shotgun (WGS) entry which is preliminary data.</text>
</comment>
<keyword evidence="5" id="KW-0539">Nucleus</keyword>
<evidence type="ECO:0000256" key="5">
    <source>
        <dbReference type="ARBA" id="ARBA00023242"/>
    </source>
</evidence>
<comment type="similarity">
    <text evidence="1">Belongs to the TMEM53 family.</text>
</comment>
<evidence type="ECO:0000256" key="7">
    <source>
        <dbReference type="SAM" id="MobiDB-lite"/>
    </source>
</evidence>
<dbReference type="PANTHER" id="PTHR12265">
    <property type="entry name" value="TRANSMEMBRANE PROTEIN 53"/>
    <property type="match status" value="1"/>
</dbReference>
<comment type="subcellular location">
    <subcellularLocation>
        <location evidence="6">Nucleus outer membrane</location>
        <topology evidence="6">Single-pass membrane protein</topology>
    </subcellularLocation>
</comment>
<evidence type="ECO:0000256" key="6">
    <source>
        <dbReference type="ARBA" id="ARBA00034303"/>
    </source>
</evidence>
<feature type="region of interest" description="Disordered" evidence="7">
    <location>
        <begin position="290"/>
        <end position="329"/>
    </location>
</feature>
<keyword evidence="3" id="KW-1133">Transmembrane helix</keyword>
<keyword evidence="2" id="KW-0812">Transmembrane</keyword>
<organism evidence="8 9">
    <name type="scientific">Apiospora aurea</name>
    <dbReference type="NCBI Taxonomy" id="335848"/>
    <lineage>
        <taxon>Eukaryota</taxon>
        <taxon>Fungi</taxon>
        <taxon>Dikarya</taxon>
        <taxon>Ascomycota</taxon>
        <taxon>Pezizomycotina</taxon>
        <taxon>Sordariomycetes</taxon>
        <taxon>Xylariomycetidae</taxon>
        <taxon>Amphisphaeriales</taxon>
        <taxon>Apiosporaceae</taxon>
        <taxon>Apiospora</taxon>
    </lineage>
</organism>
<dbReference type="InterPro" id="IPR029058">
    <property type="entry name" value="AB_hydrolase_fold"/>
</dbReference>
<evidence type="ECO:0000256" key="2">
    <source>
        <dbReference type="ARBA" id="ARBA00022692"/>
    </source>
</evidence>
<dbReference type="PANTHER" id="PTHR12265:SF30">
    <property type="entry name" value="TRANSMEMBRANE PROTEIN 53"/>
    <property type="match status" value="1"/>
</dbReference>
<proteinExistence type="inferred from homology"/>
<keyword evidence="9" id="KW-1185">Reference proteome</keyword>
<dbReference type="EMBL" id="JAQQWE010000006">
    <property type="protein sequence ID" value="KAK7948489.1"/>
    <property type="molecule type" value="Genomic_DNA"/>
</dbReference>
<dbReference type="Pfam" id="PF05705">
    <property type="entry name" value="DUF829"/>
    <property type="match status" value="1"/>
</dbReference>
<accession>A0ABR1Q7J3</accession>